<dbReference type="STRING" id="966.BTA35_0206250"/>
<dbReference type="NCBIfam" id="NF037980">
    <property type="entry name" value="T2SS_GspK"/>
    <property type="match status" value="1"/>
</dbReference>
<keyword evidence="9 10" id="KW-0472">Membrane</keyword>
<keyword evidence="5 10" id="KW-0997">Cell inner membrane</keyword>
<dbReference type="Pfam" id="PF21687">
    <property type="entry name" value="T2SSK_1st"/>
    <property type="match status" value="1"/>
</dbReference>
<evidence type="ECO:0000256" key="3">
    <source>
        <dbReference type="ARBA" id="ARBA00022448"/>
    </source>
</evidence>
<evidence type="ECO:0000259" key="12">
    <source>
        <dbReference type="Pfam" id="PF21687"/>
    </source>
</evidence>
<protein>
    <recommendedName>
        <fullName evidence="10">Type II secretion system protein K</fullName>
    </recommendedName>
</protein>
<sequence length="342" mass="38138">MKPPVTRNPPVWAGGRQSGVALISVLLIFAIAAILAARMMSQGGIRTEQTGAYQLQQQLEAYARGGETYAIALLKEDWRQDQAAGEQAYDHPSEPWGQLDHFLLNTGHDSSEDDSLRIRILPMDGFLNINNLLKEDGGHSDVRYLTSLRQLLSINGVPEALADQALDWIDQNNIPTGLTGAEDNDYLLQTPAYRTSDQNLLDTDELMLLAAGSPEDRLRMSEMLVGLPSHTQINLNAANPDALAALLGQTEDQARSLLVGAEYVPIQSVTKFLTERSIPLELAELFSIRSRFFMITTQVDWQAQRFALTTLLERDLDTGHVSVLQRRFQPVSRQRFIRQAEE</sequence>
<dbReference type="AlphaFoldDB" id="A0A1T1HCQ4"/>
<evidence type="ECO:0000256" key="4">
    <source>
        <dbReference type="ARBA" id="ARBA00022475"/>
    </source>
</evidence>
<proteinExistence type="inferred from homology"/>
<reference evidence="13" key="1">
    <citation type="submission" date="2017-02" db="EMBL/GenBank/DDBJ databases">
        <title>Draft Genome Sequence of the Salt Water Bacterium Oceanospirillum linum ATCC 11336.</title>
        <authorList>
            <person name="Trachtenberg A.M."/>
            <person name="Carney J.G."/>
            <person name="Linnane J.D."/>
            <person name="Rheaume B.A."/>
            <person name="Pitts N.L."/>
            <person name="Mykles D.L."/>
            <person name="Maclea K.S."/>
        </authorList>
    </citation>
    <scope>NUCLEOTIDE SEQUENCE [LARGE SCALE GENOMIC DNA]</scope>
    <source>
        <strain evidence="13">ATCC 11336</strain>
    </source>
</reference>
<dbReference type="GO" id="GO:0005886">
    <property type="term" value="C:plasma membrane"/>
    <property type="evidence" value="ECO:0007669"/>
    <property type="project" value="UniProtKB-SubCell"/>
</dbReference>
<feature type="transmembrane region" description="Helical" evidence="11">
    <location>
        <begin position="20"/>
        <end position="37"/>
    </location>
</feature>
<dbReference type="PANTHER" id="PTHR38831">
    <property type="entry name" value="TYPE II SECRETION SYSTEM PROTEIN K"/>
    <property type="match status" value="1"/>
</dbReference>
<dbReference type="PANTHER" id="PTHR38831:SF1">
    <property type="entry name" value="TYPE II SECRETION SYSTEM PROTEIN K-RELATED"/>
    <property type="match status" value="1"/>
</dbReference>
<dbReference type="RefSeq" id="WP_078318963.1">
    <property type="nucleotide sequence ID" value="NZ_FXTS01000002.1"/>
</dbReference>
<dbReference type="GO" id="GO:0009306">
    <property type="term" value="P:protein secretion"/>
    <property type="evidence" value="ECO:0007669"/>
    <property type="project" value="InterPro"/>
</dbReference>
<evidence type="ECO:0000256" key="5">
    <source>
        <dbReference type="ARBA" id="ARBA00022519"/>
    </source>
</evidence>
<comment type="subcellular location">
    <subcellularLocation>
        <location evidence="1 10">Cell inner membrane</location>
    </subcellularLocation>
</comment>
<dbReference type="SUPFAM" id="SSF158544">
    <property type="entry name" value="GspK insert domain-like"/>
    <property type="match status" value="1"/>
</dbReference>
<name>A0A1T1HCQ4_OCELI</name>
<dbReference type="Gene3D" id="3.30.1300.30">
    <property type="entry name" value="GSPII I/J protein-like"/>
    <property type="match status" value="1"/>
</dbReference>
<organism evidence="13 14">
    <name type="scientific">Oceanospirillum linum</name>
    <dbReference type="NCBI Taxonomy" id="966"/>
    <lineage>
        <taxon>Bacteria</taxon>
        <taxon>Pseudomonadati</taxon>
        <taxon>Pseudomonadota</taxon>
        <taxon>Gammaproteobacteria</taxon>
        <taxon>Oceanospirillales</taxon>
        <taxon>Oceanospirillaceae</taxon>
        <taxon>Oceanospirillum</taxon>
    </lineage>
</organism>
<evidence type="ECO:0000256" key="7">
    <source>
        <dbReference type="ARBA" id="ARBA00022927"/>
    </source>
</evidence>
<dbReference type="InterPro" id="IPR038072">
    <property type="entry name" value="GspK_central_sf"/>
</dbReference>
<dbReference type="InterPro" id="IPR049031">
    <property type="entry name" value="T2SSK_SAM-like_1st"/>
</dbReference>
<gene>
    <name evidence="13" type="ORF">BTA35_0206250</name>
</gene>
<evidence type="ECO:0000256" key="8">
    <source>
        <dbReference type="ARBA" id="ARBA00022989"/>
    </source>
</evidence>
<dbReference type="SUPFAM" id="SSF54523">
    <property type="entry name" value="Pili subunits"/>
    <property type="match status" value="1"/>
</dbReference>
<keyword evidence="14" id="KW-1185">Reference proteome</keyword>
<evidence type="ECO:0000256" key="6">
    <source>
        <dbReference type="ARBA" id="ARBA00022692"/>
    </source>
</evidence>
<comment type="caution">
    <text evidence="13">The sequence shown here is derived from an EMBL/GenBank/DDBJ whole genome shotgun (WGS) entry which is preliminary data.</text>
</comment>
<dbReference type="PIRSF" id="PIRSF002786">
    <property type="entry name" value="XcpX"/>
    <property type="match status" value="1"/>
</dbReference>
<keyword evidence="4 10" id="KW-1003">Cell membrane</keyword>
<evidence type="ECO:0000256" key="10">
    <source>
        <dbReference type="PIRNR" id="PIRNR002786"/>
    </source>
</evidence>
<evidence type="ECO:0000256" key="1">
    <source>
        <dbReference type="ARBA" id="ARBA00004533"/>
    </source>
</evidence>
<evidence type="ECO:0000256" key="9">
    <source>
        <dbReference type="ARBA" id="ARBA00023136"/>
    </source>
</evidence>
<keyword evidence="3 10" id="KW-0813">Transport</keyword>
<evidence type="ECO:0000313" key="14">
    <source>
        <dbReference type="Proteomes" id="UP000190064"/>
    </source>
</evidence>
<evidence type="ECO:0000313" key="13">
    <source>
        <dbReference type="EMBL" id="OOV87629.1"/>
    </source>
</evidence>
<dbReference type="InterPro" id="IPR005628">
    <property type="entry name" value="GspK"/>
</dbReference>
<keyword evidence="8 11" id="KW-1133">Transmembrane helix</keyword>
<accession>A0A1T1HCQ4</accession>
<keyword evidence="6 11" id="KW-0812">Transmembrane</keyword>
<dbReference type="Gene3D" id="1.10.40.60">
    <property type="entry name" value="EpsJ-like"/>
    <property type="match status" value="2"/>
</dbReference>
<feature type="domain" description="T2SS protein K first SAM-like" evidence="12">
    <location>
        <begin position="127"/>
        <end position="228"/>
    </location>
</feature>
<dbReference type="EMBL" id="MTSD02000002">
    <property type="protein sequence ID" value="OOV87629.1"/>
    <property type="molecule type" value="Genomic_DNA"/>
</dbReference>
<comment type="similarity">
    <text evidence="2 10">Belongs to the GSP K family.</text>
</comment>
<dbReference type="Proteomes" id="UP000190064">
    <property type="component" value="Unassembled WGS sequence"/>
</dbReference>
<evidence type="ECO:0000256" key="2">
    <source>
        <dbReference type="ARBA" id="ARBA00007246"/>
    </source>
</evidence>
<evidence type="ECO:0000256" key="11">
    <source>
        <dbReference type="SAM" id="Phobius"/>
    </source>
</evidence>
<dbReference type="InterPro" id="IPR045584">
    <property type="entry name" value="Pilin-like"/>
</dbReference>
<keyword evidence="7" id="KW-0653">Protein transport</keyword>